<evidence type="ECO:0000256" key="3">
    <source>
        <dbReference type="ARBA" id="ARBA00022676"/>
    </source>
</evidence>
<organism evidence="7">
    <name type="scientific">Enterocloster bolteae</name>
    <dbReference type="NCBI Taxonomy" id="208479"/>
    <lineage>
        <taxon>Bacteria</taxon>
        <taxon>Bacillati</taxon>
        <taxon>Bacillota</taxon>
        <taxon>Clostridia</taxon>
        <taxon>Lachnospirales</taxon>
        <taxon>Lachnospiraceae</taxon>
        <taxon>Enterocloster</taxon>
    </lineage>
</organism>
<evidence type="ECO:0000259" key="6">
    <source>
        <dbReference type="Pfam" id="PF04101"/>
    </source>
</evidence>
<dbReference type="EMBL" id="CACRTF010000011">
    <property type="protein sequence ID" value="VYT14510.1"/>
    <property type="molecule type" value="Genomic_DNA"/>
</dbReference>
<dbReference type="PANTHER" id="PTHR12867">
    <property type="entry name" value="GLYCOSYL TRANSFERASE-RELATED"/>
    <property type="match status" value="1"/>
</dbReference>
<keyword evidence="3" id="KW-0328">Glycosyltransferase</keyword>
<sequence length="158" mass="18262">MIFVTVGTHEQQFNRLIEYVDRLNLDEDVFIQTGYSTYIPKNCRWKAMISHDEMVAYAEQADVIITHGGPGSIMLALQFGKIPIVVPRQKTFGEHVNDHQVDFSRRLEQEGKIAVVYDIGELGSKIEEYRNKKGEYYRGNTSSFCRKFGHILRKLEDS</sequence>
<dbReference type="GO" id="GO:0006488">
    <property type="term" value="P:dolichol-linked oligosaccharide biosynthetic process"/>
    <property type="evidence" value="ECO:0007669"/>
    <property type="project" value="InterPro"/>
</dbReference>
<dbReference type="AlphaFoldDB" id="A0A6N2U9F8"/>
<reference evidence="7" key="1">
    <citation type="submission" date="2019-11" db="EMBL/GenBank/DDBJ databases">
        <authorList>
            <person name="Feng L."/>
        </authorList>
    </citation>
    <scope>NUCLEOTIDE SEQUENCE</scope>
    <source>
        <strain evidence="7">CbolteaeLFYP116</strain>
    </source>
</reference>
<dbReference type="GeneID" id="23114576"/>
<dbReference type="GO" id="GO:0016758">
    <property type="term" value="F:hexosyltransferase activity"/>
    <property type="evidence" value="ECO:0007669"/>
    <property type="project" value="InterPro"/>
</dbReference>
<gene>
    <name evidence="7" type="ORF">CBLFYP116_02039</name>
</gene>
<dbReference type="SUPFAM" id="SSF53756">
    <property type="entry name" value="UDP-Glycosyltransferase/glycogen phosphorylase"/>
    <property type="match status" value="1"/>
</dbReference>
<evidence type="ECO:0000256" key="2">
    <source>
        <dbReference type="ARBA" id="ARBA00006962"/>
    </source>
</evidence>
<evidence type="ECO:0000256" key="4">
    <source>
        <dbReference type="ARBA" id="ARBA00022679"/>
    </source>
</evidence>
<feature type="domain" description="Glycosyl transferase family 28 C-terminal" evidence="6">
    <location>
        <begin position="1"/>
        <end position="138"/>
    </location>
</feature>
<dbReference type="InterPro" id="IPR039042">
    <property type="entry name" value="Alg13-like"/>
</dbReference>
<dbReference type="Gene3D" id="3.40.50.2000">
    <property type="entry name" value="Glycogen Phosphorylase B"/>
    <property type="match status" value="1"/>
</dbReference>
<dbReference type="InterPro" id="IPR007235">
    <property type="entry name" value="Glyco_trans_28_C"/>
</dbReference>
<name>A0A6N2U9F8_9FIRM</name>
<comment type="subcellular location">
    <subcellularLocation>
        <location evidence="1">Endoplasmic reticulum</location>
    </subcellularLocation>
</comment>
<accession>A0A6N2U9F8</accession>
<keyword evidence="4" id="KW-0808">Transferase</keyword>
<protein>
    <recommendedName>
        <fullName evidence="6">Glycosyl transferase family 28 C-terminal domain-containing protein</fullName>
    </recommendedName>
</protein>
<dbReference type="Pfam" id="PF04101">
    <property type="entry name" value="Glyco_tran_28_C"/>
    <property type="match status" value="1"/>
</dbReference>
<evidence type="ECO:0000313" key="7">
    <source>
        <dbReference type="EMBL" id="VYT14510.1"/>
    </source>
</evidence>
<proteinExistence type="inferred from homology"/>
<dbReference type="PANTHER" id="PTHR12867:SF6">
    <property type="entry name" value="N-ACETYLGLUCOSAMINYLDIPHOSPHODOLICHOL N-ACETYLGLUCOSAMINYLTRANSFERASE"/>
    <property type="match status" value="1"/>
</dbReference>
<dbReference type="NCBIfam" id="NF041548">
    <property type="entry name" value="PssE"/>
    <property type="match status" value="1"/>
</dbReference>
<evidence type="ECO:0000256" key="1">
    <source>
        <dbReference type="ARBA" id="ARBA00004240"/>
    </source>
</evidence>
<dbReference type="InterPro" id="IPR048097">
    <property type="entry name" value="Cps14G-like"/>
</dbReference>
<keyword evidence="5" id="KW-0256">Endoplasmic reticulum</keyword>
<evidence type="ECO:0000256" key="5">
    <source>
        <dbReference type="ARBA" id="ARBA00022824"/>
    </source>
</evidence>
<comment type="similarity">
    <text evidence="2">Belongs to the glycosyltransferase 28 family.</text>
</comment>
<dbReference type="RefSeq" id="WP_002576483.1">
    <property type="nucleotide sequence ID" value="NZ_BAABZS010000002.1"/>
</dbReference>